<evidence type="ECO:0008006" key="5">
    <source>
        <dbReference type="Google" id="ProtNLM"/>
    </source>
</evidence>
<dbReference type="SUPFAM" id="SSF55729">
    <property type="entry name" value="Acyl-CoA N-acyltransferases (Nat)"/>
    <property type="match status" value="1"/>
</dbReference>
<keyword evidence="2" id="KW-0012">Acyltransferase</keyword>
<accession>A0A7J7KPJ9</accession>
<dbReference type="InterPro" id="IPR051016">
    <property type="entry name" value="Diverse_Substrate_AcTransf"/>
</dbReference>
<evidence type="ECO:0000313" key="3">
    <source>
        <dbReference type="EMBL" id="KAF6040035.1"/>
    </source>
</evidence>
<sequence>MAAIIRDVEQKDFTELRSLMLENAARQDLGVTRLPSVEKLAIDCLKSQPPKFNCLVCEEGDRIVGYAIYSFGYSTWMARVLNIDDFHTQPHCEYEVKYKLLKRLIKIAIEKDCKRTAWTSSASDHDEFWTKQGAVDVTVTEAWHQCRVDKSNFNTSKLK</sequence>
<organism evidence="3 4">
    <name type="scientific">Bugula neritina</name>
    <name type="common">Brown bryozoan</name>
    <name type="synonym">Sertularia neritina</name>
    <dbReference type="NCBI Taxonomy" id="10212"/>
    <lineage>
        <taxon>Eukaryota</taxon>
        <taxon>Metazoa</taxon>
        <taxon>Spiralia</taxon>
        <taxon>Lophotrochozoa</taxon>
        <taxon>Bryozoa</taxon>
        <taxon>Gymnolaemata</taxon>
        <taxon>Cheilostomatida</taxon>
        <taxon>Flustrina</taxon>
        <taxon>Buguloidea</taxon>
        <taxon>Bugulidae</taxon>
        <taxon>Bugula</taxon>
    </lineage>
</organism>
<dbReference type="Gene3D" id="3.40.630.30">
    <property type="match status" value="1"/>
</dbReference>
<reference evidence="3" key="1">
    <citation type="submission" date="2020-06" db="EMBL/GenBank/DDBJ databases">
        <title>Draft genome of Bugula neritina, a colonial animal packing powerful symbionts and potential medicines.</title>
        <authorList>
            <person name="Rayko M."/>
        </authorList>
    </citation>
    <scope>NUCLEOTIDE SEQUENCE [LARGE SCALE GENOMIC DNA]</scope>
    <source>
        <strain evidence="3">Kwan_BN1</strain>
    </source>
</reference>
<dbReference type="AlphaFoldDB" id="A0A7J7KPJ9"/>
<dbReference type="PANTHER" id="PTHR10545">
    <property type="entry name" value="DIAMINE N-ACETYLTRANSFERASE"/>
    <property type="match status" value="1"/>
</dbReference>
<comment type="caution">
    <text evidence="3">The sequence shown here is derived from an EMBL/GenBank/DDBJ whole genome shotgun (WGS) entry which is preliminary data.</text>
</comment>
<proteinExistence type="predicted"/>
<dbReference type="InterPro" id="IPR016181">
    <property type="entry name" value="Acyl_CoA_acyltransferase"/>
</dbReference>
<keyword evidence="4" id="KW-1185">Reference proteome</keyword>
<dbReference type="GO" id="GO:0008080">
    <property type="term" value="F:N-acetyltransferase activity"/>
    <property type="evidence" value="ECO:0007669"/>
    <property type="project" value="TreeGrafter"/>
</dbReference>
<protein>
    <recommendedName>
        <fullName evidence="5">SAT2</fullName>
    </recommendedName>
</protein>
<name>A0A7J7KPJ9_BUGNE</name>
<evidence type="ECO:0000256" key="1">
    <source>
        <dbReference type="ARBA" id="ARBA00022679"/>
    </source>
</evidence>
<dbReference type="EMBL" id="VXIV02000187">
    <property type="protein sequence ID" value="KAF6040035.1"/>
    <property type="molecule type" value="Genomic_DNA"/>
</dbReference>
<keyword evidence="1" id="KW-0808">Transferase</keyword>
<evidence type="ECO:0000256" key="2">
    <source>
        <dbReference type="ARBA" id="ARBA00023315"/>
    </source>
</evidence>
<dbReference type="OrthoDB" id="7305308at2759"/>
<dbReference type="CDD" id="cd04301">
    <property type="entry name" value="NAT_SF"/>
    <property type="match status" value="1"/>
</dbReference>
<dbReference type="Proteomes" id="UP000593567">
    <property type="component" value="Unassembled WGS sequence"/>
</dbReference>
<evidence type="ECO:0000313" key="4">
    <source>
        <dbReference type="Proteomes" id="UP000593567"/>
    </source>
</evidence>
<dbReference type="PANTHER" id="PTHR10545:SF29">
    <property type="entry name" value="GH14572P-RELATED"/>
    <property type="match status" value="1"/>
</dbReference>
<gene>
    <name evidence="3" type="ORF">EB796_001661</name>
</gene>